<name>A0A0M0LPF8_9EUKA</name>
<organism evidence="1 2">
    <name type="scientific">Chrysochromulina tobinii</name>
    <dbReference type="NCBI Taxonomy" id="1460289"/>
    <lineage>
        <taxon>Eukaryota</taxon>
        <taxon>Haptista</taxon>
        <taxon>Haptophyta</taxon>
        <taxon>Prymnesiophyceae</taxon>
        <taxon>Prymnesiales</taxon>
        <taxon>Chrysochromulinaceae</taxon>
        <taxon>Chrysochromulina</taxon>
    </lineage>
</organism>
<evidence type="ECO:0000313" key="1">
    <source>
        <dbReference type="EMBL" id="KOO52924.1"/>
    </source>
</evidence>
<accession>A0A0M0LPF8</accession>
<dbReference type="EMBL" id="JWZX01000457">
    <property type="protein sequence ID" value="KOO52924.1"/>
    <property type="molecule type" value="Genomic_DNA"/>
</dbReference>
<sequence length="148" mass="15893">MATYWIVEFRNYLYTITNDAPQFTINTANGAVPVEAVGVALVYLRVGDSWECYEIPNVLVLPGCGATLYSTRVMRSEFGFDHQIDHGKIVVPGAHDIPVHDDGAAYTTPIAFVPFGAPRPHGVHASAKQPTVAALMGTAAFPDGCLDS</sequence>
<dbReference type="AlphaFoldDB" id="A0A0M0LPF8"/>
<keyword evidence="2" id="KW-1185">Reference proteome</keyword>
<gene>
    <name evidence="1" type="ORF">Ctob_016465</name>
</gene>
<evidence type="ECO:0000313" key="2">
    <source>
        <dbReference type="Proteomes" id="UP000037460"/>
    </source>
</evidence>
<protein>
    <submittedName>
        <fullName evidence="1">Uncharacterized protein</fullName>
    </submittedName>
</protein>
<dbReference type="Proteomes" id="UP000037460">
    <property type="component" value="Unassembled WGS sequence"/>
</dbReference>
<comment type="caution">
    <text evidence="1">The sequence shown here is derived from an EMBL/GenBank/DDBJ whole genome shotgun (WGS) entry which is preliminary data.</text>
</comment>
<proteinExistence type="predicted"/>
<reference evidence="2" key="1">
    <citation type="journal article" date="2015" name="PLoS Genet.">
        <title>Genome Sequence and Transcriptome Analyses of Chrysochromulina tobin: Metabolic Tools for Enhanced Algal Fitness in the Prominent Order Prymnesiales (Haptophyceae).</title>
        <authorList>
            <person name="Hovde B.T."/>
            <person name="Deodato C.R."/>
            <person name="Hunsperger H.M."/>
            <person name="Ryken S.A."/>
            <person name="Yost W."/>
            <person name="Jha R.K."/>
            <person name="Patterson J."/>
            <person name="Monnat R.J. Jr."/>
            <person name="Barlow S.B."/>
            <person name="Starkenburg S.R."/>
            <person name="Cattolico R.A."/>
        </authorList>
    </citation>
    <scope>NUCLEOTIDE SEQUENCE</scope>
    <source>
        <strain evidence="2">CCMP291</strain>
    </source>
</reference>